<evidence type="ECO:0000313" key="1">
    <source>
        <dbReference type="EMBL" id="MBA4617208.1"/>
    </source>
</evidence>
<sequence length="130" mass="14834">MVNPAYYRLDDKILEIFSTFGALEDSGCIKMTEDSVNNDGGFNCFSALPHQLLDGLNVKALLHMECLSICRKTTMQHWLRRFDMRWTRTGLMIHITANLLFQVCLVQCQPQYCSPSSCHPQNPSHASIPR</sequence>
<organism evidence="1">
    <name type="scientific">Opuntia streptacantha</name>
    <name type="common">Prickly pear cactus</name>
    <name type="synonym">Opuntia cardona</name>
    <dbReference type="NCBI Taxonomy" id="393608"/>
    <lineage>
        <taxon>Eukaryota</taxon>
        <taxon>Viridiplantae</taxon>
        <taxon>Streptophyta</taxon>
        <taxon>Embryophyta</taxon>
        <taxon>Tracheophyta</taxon>
        <taxon>Spermatophyta</taxon>
        <taxon>Magnoliopsida</taxon>
        <taxon>eudicotyledons</taxon>
        <taxon>Gunneridae</taxon>
        <taxon>Pentapetalae</taxon>
        <taxon>Caryophyllales</taxon>
        <taxon>Cactineae</taxon>
        <taxon>Cactaceae</taxon>
        <taxon>Opuntioideae</taxon>
        <taxon>Opuntia</taxon>
    </lineage>
</organism>
<reference evidence="1" key="2">
    <citation type="submission" date="2020-07" db="EMBL/GenBank/DDBJ databases">
        <authorList>
            <person name="Vera ALvarez R."/>
            <person name="Arias-Moreno D.M."/>
            <person name="Jimenez-Jacinto V."/>
            <person name="Jimenez-Bremont J.F."/>
            <person name="Swaminathan K."/>
            <person name="Moose S.P."/>
            <person name="Guerrero-Gonzalez M.L."/>
            <person name="Marino-Ramirez L."/>
            <person name="Landsman D."/>
            <person name="Rodriguez-Kessler M."/>
            <person name="Delgado-Sanchez P."/>
        </authorList>
    </citation>
    <scope>NUCLEOTIDE SEQUENCE</scope>
    <source>
        <tissue evidence="1">Cladode</tissue>
    </source>
</reference>
<protein>
    <submittedName>
        <fullName evidence="1">Uncharacterized protein</fullName>
    </submittedName>
</protein>
<dbReference type="AlphaFoldDB" id="A0A7C9CL33"/>
<proteinExistence type="predicted"/>
<reference evidence="1" key="1">
    <citation type="journal article" date="2013" name="J. Plant Res.">
        <title>Effect of fungi and light on seed germination of three Opuntia species from semiarid lands of central Mexico.</title>
        <authorList>
            <person name="Delgado-Sanchez P."/>
            <person name="Jimenez-Bremont J.F."/>
            <person name="Guerrero-Gonzalez Mde L."/>
            <person name="Flores J."/>
        </authorList>
    </citation>
    <scope>NUCLEOTIDE SEQUENCE</scope>
    <source>
        <tissue evidence="1">Cladode</tissue>
    </source>
</reference>
<dbReference type="EMBL" id="GISG01015306">
    <property type="protein sequence ID" value="MBA4617208.1"/>
    <property type="molecule type" value="Transcribed_RNA"/>
</dbReference>
<name>A0A7C9CL33_OPUST</name>
<accession>A0A7C9CL33</accession>